<evidence type="ECO:0000256" key="3">
    <source>
        <dbReference type="ARBA" id="ARBA00009361"/>
    </source>
</evidence>
<sequence length="349" mass="39491">MIHRNNESPLISTHLRSPNVQEFLYSILFLLLVAGYLVRTHLLFVSRAYSELQTEFEKVKSLMIPSYMIELRKLLDRYPTSELNSFWLKNLFLVVLEQLGDSLEEIRGYAFGGNMLWGGGPTYGVKSILPKKRTSTSKKRIRKNVWKKKGYWAALKAFSLAKSLSTEAFLSFGRSKSMAYFGFTRSFGNHRRRCDVHALISRGCKTSQFGPHIYPIYHFSPLLSLPTLLLSSLRTVVATTLLLFEAPPPAFTSNTPTPHVALHPHRSTNVDPTSLKYLGSPLDLAGIEILSQYIANWFVSLLAFSLSVRPLLFLPGFEVLLPRVADPIIEFVSHRERTPRVIVSTSSTP</sequence>
<keyword evidence="7" id="KW-1133">Transmembrane helix</keyword>
<evidence type="ECO:0000313" key="10">
    <source>
        <dbReference type="Proteomes" id="UP001472677"/>
    </source>
</evidence>
<protein>
    <recommendedName>
        <fullName evidence="8">Ycf2 N-terminal domain-containing protein</fullName>
    </recommendedName>
</protein>
<dbReference type="EMBL" id="JBBPBM010000581">
    <property type="protein sequence ID" value="KAK8494008.1"/>
    <property type="molecule type" value="Genomic_DNA"/>
</dbReference>
<dbReference type="PANTHER" id="PTHR33078:SF100">
    <property type="entry name" value="PROTEIN YCF2"/>
    <property type="match status" value="1"/>
</dbReference>
<dbReference type="Pfam" id="PF05695">
    <property type="entry name" value="Ycf2"/>
    <property type="match status" value="1"/>
</dbReference>
<evidence type="ECO:0000256" key="6">
    <source>
        <dbReference type="ARBA" id="ARBA00022840"/>
    </source>
</evidence>
<evidence type="ECO:0000256" key="5">
    <source>
        <dbReference type="ARBA" id="ARBA00022741"/>
    </source>
</evidence>
<comment type="caution">
    <text evidence="9">The sequence shown here is derived from an EMBL/GenBank/DDBJ whole genome shotgun (WGS) entry which is preliminary data.</text>
</comment>
<keyword evidence="5" id="KW-0547">Nucleotide-binding</keyword>
<keyword evidence="7" id="KW-0812">Transmembrane</keyword>
<gene>
    <name evidence="9" type="ORF">V6N12_035172</name>
</gene>
<keyword evidence="6" id="KW-0067">ATP-binding</keyword>
<comment type="subcellular location">
    <subcellularLocation>
        <location evidence="2">Plastid</location>
    </subcellularLocation>
</comment>
<evidence type="ECO:0000313" key="9">
    <source>
        <dbReference type="EMBL" id="KAK8494008.1"/>
    </source>
</evidence>
<dbReference type="Proteomes" id="UP001472677">
    <property type="component" value="Unassembled WGS sequence"/>
</dbReference>
<keyword evidence="4" id="KW-0934">Plastid</keyword>
<evidence type="ECO:0000259" key="8">
    <source>
        <dbReference type="Pfam" id="PF05695"/>
    </source>
</evidence>
<dbReference type="InterPro" id="IPR056777">
    <property type="entry name" value="Ycf2_N"/>
</dbReference>
<reference evidence="9 10" key="1">
    <citation type="journal article" date="2024" name="G3 (Bethesda)">
        <title>Genome assembly of Hibiscus sabdariffa L. provides insights into metabolisms of medicinal natural products.</title>
        <authorList>
            <person name="Kim T."/>
        </authorList>
    </citation>
    <scope>NUCLEOTIDE SEQUENCE [LARGE SCALE GENOMIC DNA]</scope>
    <source>
        <strain evidence="9">TK-2024</strain>
        <tissue evidence="9">Old leaves</tissue>
    </source>
</reference>
<feature type="transmembrane region" description="Helical" evidence="7">
    <location>
        <begin position="23"/>
        <end position="45"/>
    </location>
</feature>
<feature type="domain" description="Ycf2 N-terminal" evidence="8">
    <location>
        <begin position="1"/>
        <end position="134"/>
    </location>
</feature>
<evidence type="ECO:0000256" key="1">
    <source>
        <dbReference type="ARBA" id="ARBA00002329"/>
    </source>
</evidence>
<organism evidence="9 10">
    <name type="scientific">Hibiscus sabdariffa</name>
    <name type="common">roselle</name>
    <dbReference type="NCBI Taxonomy" id="183260"/>
    <lineage>
        <taxon>Eukaryota</taxon>
        <taxon>Viridiplantae</taxon>
        <taxon>Streptophyta</taxon>
        <taxon>Embryophyta</taxon>
        <taxon>Tracheophyta</taxon>
        <taxon>Spermatophyta</taxon>
        <taxon>Magnoliopsida</taxon>
        <taxon>eudicotyledons</taxon>
        <taxon>Gunneridae</taxon>
        <taxon>Pentapetalae</taxon>
        <taxon>rosids</taxon>
        <taxon>malvids</taxon>
        <taxon>Malvales</taxon>
        <taxon>Malvaceae</taxon>
        <taxon>Malvoideae</taxon>
        <taxon>Hibiscus</taxon>
    </lineage>
</organism>
<evidence type="ECO:0000256" key="2">
    <source>
        <dbReference type="ARBA" id="ARBA00004474"/>
    </source>
</evidence>
<keyword evidence="10" id="KW-1185">Reference proteome</keyword>
<evidence type="ECO:0000256" key="7">
    <source>
        <dbReference type="SAM" id="Phobius"/>
    </source>
</evidence>
<name>A0ABR2AKV9_9ROSI</name>
<comment type="similarity">
    <text evidence="3">Belongs to the Ycf2 family.</text>
</comment>
<accession>A0ABR2AKV9</accession>
<evidence type="ECO:0000256" key="4">
    <source>
        <dbReference type="ARBA" id="ARBA00022640"/>
    </source>
</evidence>
<proteinExistence type="inferred from homology"/>
<comment type="function">
    <text evidence="1">Probable ATPase of unknown function. Its presence in a non-photosynthetic plant (Epifagus virginiana) and experiments in tobacco indicate that it has an essential function which is probably not related to photosynthesis.</text>
</comment>
<keyword evidence="7" id="KW-0472">Membrane</keyword>
<dbReference type="PANTHER" id="PTHR33078">
    <property type="entry name" value="PROTEIN YCF2-RELATED"/>
    <property type="match status" value="1"/>
</dbReference>